<evidence type="ECO:0000256" key="3">
    <source>
        <dbReference type="ARBA" id="ARBA00023136"/>
    </source>
</evidence>
<comment type="subcellular location">
    <subcellularLocation>
        <location evidence="4">Cell membrane</location>
    </subcellularLocation>
    <subcellularLocation>
        <location evidence="1">Membrane</location>
        <topology evidence="1">Multi-pass membrane protein</topology>
    </subcellularLocation>
</comment>
<dbReference type="EMBL" id="FOEL01000009">
    <property type="protein sequence ID" value="SEQ95708.1"/>
    <property type="molecule type" value="Genomic_DNA"/>
</dbReference>
<dbReference type="PANTHER" id="PTHR22550:SF5">
    <property type="entry name" value="LEUCINE ZIPPER PROTEIN 4"/>
    <property type="match status" value="1"/>
</dbReference>
<evidence type="ECO:0000256" key="1">
    <source>
        <dbReference type="ARBA" id="ARBA00004141"/>
    </source>
</evidence>
<dbReference type="Pfam" id="PF03323">
    <property type="entry name" value="GerA"/>
    <property type="match status" value="1"/>
</dbReference>
<dbReference type="GO" id="GO:0005886">
    <property type="term" value="C:plasma membrane"/>
    <property type="evidence" value="ECO:0007669"/>
    <property type="project" value="UniProtKB-SubCell"/>
</dbReference>
<keyword evidence="3 4" id="KW-0472">Membrane</keyword>
<evidence type="ECO:0000256" key="2">
    <source>
        <dbReference type="ARBA" id="ARBA00005278"/>
    </source>
</evidence>
<evidence type="ECO:0000313" key="8">
    <source>
        <dbReference type="Proteomes" id="UP000199410"/>
    </source>
</evidence>
<feature type="transmembrane region" description="Helical" evidence="6">
    <location>
        <begin position="282"/>
        <end position="301"/>
    </location>
</feature>
<protein>
    <submittedName>
        <fullName evidence="7">GerA spore germination protein</fullName>
    </submittedName>
</protein>
<name>A0A1H9K9I3_9BACI</name>
<evidence type="ECO:0000256" key="5">
    <source>
        <dbReference type="SAM" id="MobiDB-lite"/>
    </source>
</evidence>
<dbReference type="AlphaFoldDB" id="A0A1H9K9I3"/>
<dbReference type="InterPro" id="IPR004995">
    <property type="entry name" value="Spore_Ger"/>
</dbReference>
<proteinExistence type="inferred from homology"/>
<dbReference type="InterPro" id="IPR050768">
    <property type="entry name" value="UPF0353/GerABKA_families"/>
</dbReference>
<dbReference type="RefSeq" id="WP_008181802.1">
    <property type="nucleotide sequence ID" value="NZ_BJOM01000007.1"/>
</dbReference>
<reference evidence="7 8" key="1">
    <citation type="submission" date="2016-10" db="EMBL/GenBank/DDBJ databases">
        <authorList>
            <person name="Varghese N."/>
            <person name="Submissions S."/>
        </authorList>
    </citation>
    <scope>NUCLEOTIDE SEQUENCE [LARGE SCALE GENOMIC DNA]</scope>
    <source>
        <strain evidence="7 8">TC-13</strain>
    </source>
</reference>
<feature type="transmembrane region" description="Helical" evidence="6">
    <location>
        <begin position="243"/>
        <end position="262"/>
    </location>
</feature>
<evidence type="ECO:0000256" key="4">
    <source>
        <dbReference type="PIRNR" id="PIRNR005690"/>
    </source>
</evidence>
<sequence>MSQQEHELEIDLNTIKKLFQKSADIQFQEYSFNEQKVQFITCDAMIDQQMLNGVIIQRTQYLYDHLDDVSFEENIARHLHVPSLQKIQDKEQLISSVYSGFLLMYFEQDHLLYASNIAKKPNRKPEETRMEVLIKGPRDNFIEDIRVNIALIRKRLPTNSFCVEKVELGKRSKTTVAILYFEDIVDMDILHGIKKQLAAVDTDIVFSGDLLMERVNKNSKLFPKFDYTGRPDYAVQALARGRFVIFVDGVAYCIITPVNLFLLLKSAEDNEYPVIFSSVERVLRILGILIGLLLPAFWLALTTYHQNQLPLQLLATVVQAKAGLPLPSSLEMLLMLLMFELFREAGLRLPSVIGGTISVVGGIIIGDAAIRAGVTSPEMIVVIAISTIASFTLVNQSLVTSVSILRVAFILASAFFGLFGFFVSLYLTLLYLCNIRIYGYSYMNLATDLNWSTIKKSIFRLSPKGYTERNKALAPQDATRSADAHSVDKKDQENN</sequence>
<feature type="transmembrane region" description="Helical" evidence="6">
    <location>
        <begin position="404"/>
        <end position="433"/>
    </location>
</feature>
<keyword evidence="6" id="KW-0812">Transmembrane</keyword>
<comment type="similarity">
    <text evidence="2 4">Belongs to the GerABKA family.</text>
</comment>
<feature type="transmembrane region" description="Helical" evidence="6">
    <location>
        <begin position="351"/>
        <end position="370"/>
    </location>
</feature>
<evidence type="ECO:0000313" key="7">
    <source>
        <dbReference type="EMBL" id="SEQ95708.1"/>
    </source>
</evidence>
<organism evidence="7 8">
    <name type="scientific">Lysinibacillus fusiformis</name>
    <dbReference type="NCBI Taxonomy" id="28031"/>
    <lineage>
        <taxon>Bacteria</taxon>
        <taxon>Bacillati</taxon>
        <taxon>Bacillota</taxon>
        <taxon>Bacilli</taxon>
        <taxon>Bacillales</taxon>
        <taxon>Bacillaceae</taxon>
        <taxon>Lysinibacillus</taxon>
    </lineage>
</organism>
<feature type="compositionally biased region" description="Basic and acidic residues" evidence="5">
    <location>
        <begin position="480"/>
        <end position="495"/>
    </location>
</feature>
<dbReference type="Proteomes" id="UP000199410">
    <property type="component" value="Unassembled WGS sequence"/>
</dbReference>
<feature type="region of interest" description="Disordered" evidence="5">
    <location>
        <begin position="470"/>
        <end position="495"/>
    </location>
</feature>
<dbReference type="GO" id="GO:0009847">
    <property type="term" value="P:spore germination"/>
    <property type="evidence" value="ECO:0007669"/>
    <property type="project" value="UniProtKB-UniRule"/>
</dbReference>
<comment type="caution">
    <text evidence="7">The sequence shown here is derived from an EMBL/GenBank/DDBJ whole genome shotgun (WGS) entry which is preliminary data.</text>
</comment>
<keyword evidence="6" id="KW-1133">Transmembrane helix</keyword>
<feature type="transmembrane region" description="Helical" evidence="6">
    <location>
        <begin position="379"/>
        <end position="398"/>
    </location>
</feature>
<dbReference type="PANTHER" id="PTHR22550">
    <property type="entry name" value="SPORE GERMINATION PROTEIN"/>
    <property type="match status" value="1"/>
</dbReference>
<dbReference type="PIRSF" id="PIRSF005690">
    <property type="entry name" value="GerBA"/>
    <property type="match status" value="1"/>
</dbReference>
<accession>A0A1H9K9I3</accession>
<evidence type="ECO:0000256" key="6">
    <source>
        <dbReference type="SAM" id="Phobius"/>
    </source>
</evidence>
<gene>
    <name evidence="7" type="ORF">SAMN02787113_02704</name>
</gene>